<dbReference type="InterPro" id="IPR003593">
    <property type="entry name" value="AAA+_ATPase"/>
</dbReference>
<dbReference type="InterPro" id="IPR027417">
    <property type="entry name" value="P-loop_NTPase"/>
</dbReference>
<gene>
    <name evidence="7" type="ORF">H7313_06955</name>
</gene>
<dbReference type="Pfam" id="PF00005">
    <property type="entry name" value="ABC_tran"/>
    <property type="match status" value="1"/>
</dbReference>
<dbReference type="RefSeq" id="WP_185904962.1">
    <property type="nucleotide sequence ID" value="NZ_JACMSE010000003.1"/>
</dbReference>
<evidence type="ECO:0000313" key="8">
    <source>
        <dbReference type="Proteomes" id="UP000587396"/>
    </source>
</evidence>
<dbReference type="GO" id="GO:0005524">
    <property type="term" value="F:ATP binding"/>
    <property type="evidence" value="ECO:0007669"/>
    <property type="project" value="UniProtKB-KW"/>
</dbReference>
<protein>
    <submittedName>
        <fullName evidence="7">ATP-binding cassette domain-containing protein</fullName>
    </submittedName>
</protein>
<keyword evidence="3" id="KW-0547">Nucleotide-binding</keyword>
<sequence length="257" mass="27263">MQETQQPTARLAPSAPIGARTASGEQAQGRPESGTFVREGVELVGEPYISARGLGLKTFAGYAYHDVDVDVHKGELVAVRGRNGSGKTALLLTLAGRMKQSEGTLTVGGFELPRQRSKVARHVGLSLFKGVNDLQDSLTAASAAGAELELYGRKARHDAVLDYLRAWGLADVATIRVKDLTSEKLTQLGIALAFAGEPDAVVVDDVEDQLTMMQSEGLVNLLLDAARTRGVAIVMGVVERDLAAMADACVYLSKEGE</sequence>
<dbReference type="PANTHER" id="PTHR43335">
    <property type="entry name" value="ABC TRANSPORTER, ATP-BINDING PROTEIN"/>
    <property type="match status" value="1"/>
</dbReference>
<evidence type="ECO:0000256" key="2">
    <source>
        <dbReference type="ARBA" id="ARBA00022448"/>
    </source>
</evidence>
<keyword evidence="4 7" id="KW-0067">ATP-binding</keyword>
<name>A0A842JDT8_9ACTN</name>
<dbReference type="Proteomes" id="UP000587396">
    <property type="component" value="Unassembled WGS sequence"/>
</dbReference>
<reference evidence="7 8" key="1">
    <citation type="submission" date="2020-08" db="EMBL/GenBank/DDBJ databases">
        <authorList>
            <person name="Liu C."/>
            <person name="Sun Q."/>
        </authorList>
    </citation>
    <scope>NUCLEOTIDE SEQUENCE [LARGE SCALE GENOMIC DNA]</scope>
    <source>
        <strain evidence="7 8">N22</strain>
    </source>
</reference>
<dbReference type="SUPFAM" id="SSF52540">
    <property type="entry name" value="P-loop containing nucleoside triphosphate hydrolases"/>
    <property type="match status" value="1"/>
</dbReference>
<dbReference type="EMBL" id="JACMSE010000003">
    <property type="protein sequence ID" value="MBC2889086.1"/>
    <property type="molecule type" value="Genomic_DNA"/>
</dbReference>
<organism evidence="7 8">
    <name type="scientific">Gordonibacter massiliensis</name>
    <name type="common">ex Traore et al. 2017</name>
    <dbReference type="NCBI Taxonomy" id="1841863"/>
    <lineage>
        <taxon>Bacteria</taxon>
        <taxon>Bacillati</taxon>
        <taxon>Actinomycetota</taxon>
        <taxon>Coriobacteriia</taxon>
        <taxon>Eggerthellales</taxon>
        <taxon>Eggerthellaceae</taxon>
        <taxon>Gordonibacter</taxon>
    </lineage>
</organism>
<comment type="caution">
    <text evidence="7">The sequence shown here is derived from an EMBL/GenBank/DDBJ whole genome shotgun (WGS) entry which is preliminary data.</text>
</comment>
<dbReference type="AlphaFoldDB" id="A0A842JDT8"/>
<accession>A0A842JDT8</accession>
<evidence type="ECO:0000256" key="3">
    <source>
        <dbReference type="ARBA" id="ARBA00022741"/>
    </source>
</evidence>
<evidence type="ECO:0000256" key="1">
    <source>
        <dbReference type="ARBA" id="ARBA00005417"/>
    </source>
</evidence>
<evidence type="ECO:0000256" key="5">
    <source>
        <dbReference type="SAM" id="MobiDB-lite"/>
    </source>
</evidence>
<feature type="domain" description="AAA+ ATPase" evidence="6">
    <location>
        <begin position="73"/>
        <end position="256"/>
    </location>
</feature>
<dbReference type="InterPro" id="IPR003439">
    <property type="entry name" value="ABC_transporter-like_ATP-bd"/>
</dbReference>
<keyword evidence="2" id="KW-0813">Transport</keyword>
<evidence type="ECO:0000256" key="4">
    <source>
        <dbReference type="ARBA" id="ARBA00022840"/>
    </source>
</evidence>
<comment type="similarity">
    <text evidence="1">Belongs to the ABC transporter superfamily.</text>
</comment>
<evidence type="ECO:0000313" key="7">
    <source>
        <dbReference type="EMBL" id="MBC2889086.1"/>
    </source>
</evidence>
<feature type="region of interest" description="Disordered" evidence="5">
    <location>
        <begin position="1"/>
        <end position="35"/>
    </location>
</feature>
<dbReference type="SMART" id="SM00382">
    <property type="entry name" value="AAA"/>
    <property type="match status" value="1"/>
</dbReference>
<dbReference type="Gene3D" id="3.40.50.300">
    <property type="entry name" value="P-loop containing nucleotide triphosphate hydrolases"/>
    <property type="match status" value="1"/>
</dbReference>
<dbReference type="GO" id="GO:0016887">
    <property type="term" value="F:ATP hydrolysis activity"/>
    <property type="evidence" value="ECO:0007669"/>
    <property type="project" value="InterPro"/>
</dbReference>
<proteinExistence type="inferred from homology"/>
<keyword evidence="8" id="KW-1185">Reference proteome</keyword>
<evidence type="ECO:0000259" key="6">
    <source>
        <dbReference type="SMART" id="SM00382"/>
    </source>
</evidence>